<accession>A0A8J8NTH7</accession>
<dbReference type="Proteomes" id="UP000785679">
    <property type="component" value="Unassembled WGS sequence"/>
</dbReference>
<proteinExistence type="predicted"/>
<gene>
    <name evidence="1" type="ORF">FGO68_gene14945</name>
</gene>
<name>A0A8J8NTH7_HALGN</name>
<keyword evidence="2" id="KW-1185">Reference proteome</keyword>
<comment type="caution">
    <text evidence="1">The sequence shown here is derived from an EMBL/GenBank/DDBJ whole genome shotgun (WGS) entry which is preliminary data.</text>
</comment>
<sequence length="71" mass="8400">MDSLGPFQKYKQRASRGQIFTAQTETRQRFQDFCSSVFVPNIPIKRTKKNKSCFAQSIWLTTRQLNRRRAT</sequence>
<protein>
    <submittedName>
        <fullName evidence="1">Uncharacterized protein</fullName>
    </submittedName>
</protein>
<evidence type="ECO:0000313" key="1">
    <source>
        <dbReference type="EMBL" id="TNV81466.1"/>
    </source>
</evidence>
<reference evidence="1" key="1">
    <citation type="submission" date="2019-06" db="EMBL/GenBank/DDBJ databases">
        <authorList>
            <person name="Zheng W."/>
        </authorList>
    </citation>
    <scope>NUCLEOTIDE SEQUENCE</scope>
    <source>
        <strain evidence="1">QDHG01</strain>
    </source>
</reference>
<evidence type="ECO:0000313" key="2">
    <source>
        <dbReference type="Proteomes" id="UP000785679"/>
    </source>
</evidence>
<dbReference type="AlphaFoldDB" id="A0A8J8NTH7"/>
<dbReference type="EMBL" id="RRYP01006110">
    <property type="protein sequence ID" value="TNV81466.1"/>
    <property type="molecule type" value="Genomic_DNA"/>
</dbReference>
<organism evidence="1 2">
    <name type="scientific">Halteria grandinella</name>
    <dbReference type="NCBI Taxonomy" id="5974"/>
    <lineage>
        <taxon>Eukaryota</taxon>
        <taxon>Sar</taxon>
        <taxon>Alveolata</taxon>
        <taxon>Ciliophora</taxon>
        <taxon>Intramacronucleata</taxon>
        <taxon>Spirotrichea</taxon>
        <taxon>Stichotrichia</taxon>
        <taxon>Sporadotrichida</taxon>
        <taxon>Halteriidae</taxon>
        <taxon>Halteria</taxon>
    </lineage>
</organism>